<keyword evidence="2" id="KW-0812">Transmembrane</keyword>
<dbReference type="Proteomes" id="UP000023152">
    <property type="component" value="Unassembled WGS sequence"/>
</dbReference>
<feature type="compositionally biased region" description="Basic and acidic residues" evidence="1">
    <location>
        <begin position="65"/>
        <end position="91"/>
    </location>
</feature>
<keyword evidence="2" id="KW-0472">Membrane</keyword>
<evidence type="ECO:0000313" key="4">
    <source>
        <dbReference type="Proteomes" id="UP000023152"/>
    </source>
</evidence>
<dbReference type="SUPFAM" id="SSF49265">
    <property type="entry name" value="Fibronectin type III"/>
    <property type="match status" value="1"/>
</dbReference>
<dbReference type="Gene3D" id="2.60.120.920">
    <property type="match status" value="1"/>
</dbReference>
<feature type="compositionally biased region" description="Acidic residues" evidence="1">
    <location>
        <begin position="92"/>
        <end position="108"/>
    </location>
</feature>
<feature type="compositionally biased region" description="Basic and acidic residues" evidence="1">
    <location>
        <begin position="166"/>
        <end position="176"/>
    </location>
</feature>
<dbReference type="EMBL" id="ASPP01018737">
    <property type="protein sequence ID" value="ETO15860.1"/>
    <property type="molecule type" value="Genomic_DNA"/>
</dbReference>
<sequence>MIFEVQYRLLRKNEKPGNLKPENLSDDEKNDDDDDDIINGNEDGGNVLNGDENRDKFGDNTMRSIKYEATELNEDKNKNKNKDKDKDKNEEENQDGSDDDDDNDEDAQDSDRPDIEGQANSSITGFAENAMQKWNQLTKRFANNETKKSKQKKHKKQDKDKKKKDKEKEREKEKEKYKRLVKEKKKNHKSQFEWTTFGIIQSSKKKKFTIDGLEFSSCYAIRVRGKNSFGWGKFSIPVGAQTQCLVLGFKWPGHSYKGGLNISKDKSLVRLPYQSCKIPCDYEIYLKRQNVEYFGWEIVCWKMSNYSWIGWSNYLGSSSKEFALSFCANNSYIQYYPKGYGSTCQTLYTKLWLRHGDRILFIVNCKQRFIRVYHNFQCLGELFHDVPSVIVPCVSNANADAEYSIRYVSEFEIKHGRGITELVLFCYRRFFYGFNGGEKAGIIAACVIFYLLYLFFKWLFGYTQVNETIQITGSNSHPLPNVPFLFFVLDFFFLRGCYLVVFTKFFSFFNLFPRFMFKDQMNSPSLDNYFLFEIEKFLQRQYSKLFNKKVVRQFHVY</sequence>
<dbReference type="InterPro" id="IPR043136">
    <property type="entry name" value="B30.2/SPRY_sf"/>
</dbReference>
<keyword evidence="4" id="KW-1185">Reference proteome</keyword>
<feature type="compositionally biased region" description="Acidic residues" evidence="1">
    <location>
        <begin position="24"/>
        <end position="37"/>
    </location>
</feature>
<name>X6MS03_RETFI</name>
<evidence type="ECO:0000256" key="2">
    <source>
        <dbReference type="SAM" id="Phobius"/>
    </source>
</evidence>
<feature type="transmembrane region" description="Helical" evidence="2">
    <location>
        <begin position="484"/>
        <end position="512"/>
    </location>
</feature>
<dbReference type="CDD" id="cd00063">
    <property type="entry name" value="FN3"/>
    <property type="match status" value="1"/>
</dbReference>
<evidence type="ECO:0000256" key="1">
    <source>
        <dbReference type="SAM" id="MobiDB-lite"/>
    </source>
</evidence>
<comment type="caution">
    <text evidence="3">The sequence shown here is derived from an EMBL/GenBank/DDBJ whole genome shotgun (WGS) entry which is preliminary data.</text>
</comment>
<keyword evidence="2" id="KW-1133">Transmembrane helix</keyword>
<dbReference type="InterPro" id="IPR013783">
    <property type="entry name" value="Ig-like_fold"/>
</dbReference>
<organism evidence="3 4">
    <name type="scientific">Reticulomyxa filosa</name>
    <dbReference type="NCBI Taxonomy" id="46433"/>
    <lineage>
        <taxon>Eukaryota</taxon>
        <taxon>Sar</taxon>
        <taxon>Rhizaria</taxon>
        <taxon>Retaria</taxon>
        <taxon>Foraminifera</taxon>
        <taxon>Monothalamids</taxon>
        <taxon>Reticulomyxidae</taxon>
        <taxon>Reticulomyxa</taxon>
    </lineage>
</organism>
<dbReference type="InterPro" id="IPR003961">
    <property type="entry name" value="FN3_dom"/>
</dbReference>
<feature type="region of interest" description="Disordered" evidence="1">
    <location>
        <begin position="1"/>
        <end position="119"/>
    </location>
</feature>
<dbReference type="InterPro" id="IPR036116">
    <property type="entry name" value="FN3_sf"/>
</dbReference>
<feature type="region of interest" description="Disordered" evidence="1">
    <location>
        <begin position="140"/>
        <end position="176"/>
    </location>
</feature>
<proteinExistence type="predicted"/>
<feature type="compositionally biased region" description="Basic residues" evidence="1">
    <location>
        <begin position="149"/>
        <end position="165"/>
    </location>
</feature>
<reference evidence="3 4" key="1">
    <citation type="journal article" date="2013" name="Curr. Biol.">
        <title>The Genome of the Foraminiferan Reticulomyxa filosa.</title>
        <authorList>
            <person name="Glockner G."/>
            <person name="Hulsmann N."/>
            <person name="Schleicher M."/>
            <person name="Noegel A.A."/>
            <person name="Eichinger L."/>
            <person name="Gallinger C."/>
            <person name="Pawlowski J."/>
            <person name="Sierra R."/>
            <person name="Euteneuer U."/>
            <person name="Pillet L."/>
            <person name="Moustafa A."/>
            <person name="Platzer M."/>
            <person name="Groth M."/>
            <person name="Szafranski K."/>
            <person name="Schliwa M."/>
        </authorList>
    </citation>
    <scope>NUCLEOTIDE SEQUENCE [LARGE SCALE GENOMIC DNA]</scope>
</reference>
<dbReference type="AlphaFoldDB" id="X6MS03"/>
<gene>
    <name evidence="3" type="ORF">RFI_21502</name>
</gene>
<evidence type="ECO:0000313" key="3">
    <source>
        <dbReference type="EMBL" id="ETO15860.1"/>
    </source>
</evidence>
<dbReference type="Gene3D" id="2.60.40.10">
    <property type="entry name" value="Immunoglobulins"/>
    <property type="match status" value="1"/>
</dbReference>
<accession>X6MS03</accession>
<protein>
    <submittedName>
        <fullName evidence="3">Rhoptry neck protein 6</fullName>
    </submittedName>
</protein>
<feature type="transmembrane region" description="Helical" evidence="2">
    <location>
        <begin position="440"/>
        <end position="460"/>
    </location>
</feature>